<dbReference type="Pfam" id="PF00211">
    <property type="entry name" value="Guanylate_cyc"/>
    <property type="match status" value="1"/>
</dbReference>
<dbReference type="SMART" id="SM00044">
    <property type="entry name" value="CYCc"/>
    <property type="match status" value="1"/>
</dbReference>
<keyword evidence="4" id="KW-1185">Reference proteome</keyword>
<sequence length="620" mass="66537">MPIWQRWILVGAITLIVGTTLIELRQKGLLEPLELVHYDWTTTITADPEPIEDVVLVTVSDEDLGEWGWPVPDSHLSQIIRNLLAAGATTVGVDIYRDVPAGAGLEDLLEVLNDPRVVVISKLPDHRGVQIDAPAGTRSGFSDIPIDPDGVGRRALLLVNTQDGISLSLPLQLAATHTGQPALKTNPDNPRILMLGDNVVKPLAKGSNLFRNVDTAGYQIIIEYKNKLPIAHSVPAAGVLAGKGLEQFEGKAVVIGITSHSVKDYFSTPLNRSTGASFTFGAEIHAAILQQLIDYFNGQLSPLASMNGLFSSLIILVSACTGACVSVFVRGAGNAVLVALVGGVFLTLGLSASQQFALLAPVVPSLLAWTFGFLFGFAIISGFSRNQRRAIAQVFSSHLSEELSAEIWQQRKNLLSGGKPKSRRLFVTALLADIEGSTRIGNSMDADDFMAWVARLLDRLGEVARDHGGFVEKYTGDGILVVFGAPIPSETQDQIKEDAQSGLRCAQAMRAAVSELNVTLSDQPRYGLRIALNSGEALGGTLGVSGSMHYNVIGATINVTARLERWIKTLAPDAEGCRPVCMTMATAEIIDAEREWPVLSSFDHDDCETEIQVIEASHLA</sequence>
<organism evidence="3 4">
    <name type="scientific">Ruegeria haliotis</name>
    <dbReference type="NCBI Taxonomy" id="2747601"/>
    <lineage>
        <taxon>Bacteria</taxon>
        <taxon>Pseudomonadati</taxon>
        <taxon>Pseudomonadota</taxon>
        <taxon>Alphaproteobacteria</taxon>
        <taxon>Rhodobacterales</taxon>
        <taxon>Roseobacteraceae</taxon>
        <taxon>Ruegeria</taxon>
    </lineage>
</organism>
<keyword evidence="1" id="KW-0812">Transmembrane</keyword>
<keyword evidence="1" id="KW-1133">Transmembrane helix</keyword>
<reference evidence="3 4" key="1">
    <citation type="submission" date="2020-06" db="EMBL/GenBank/DDBJ databases">
        <authorList>
            <person name="Cao W.R."/>
        </authorList>
    </citation>
    <scope>NUCLEOTIDE SEQUENCE [LARGE SCALE GENOMIC DNA]</scope>
    <source>
        <strain evidence="3 4">B1Z28</strain>
    </source>
</reference>
<name>A0ABX2PTM3_9RHOB</name>
<feature type="domain" description="Guanylate cyclase" evidence="2">
    <location>
        <begin position="428"/>
        <end position="564"/>
    </location>
</feature>
<dbReference type="RefSeq" id="WP_176865798.1">
    <property type="nucleotide sequence ID" value="NZ_JABXWT010000008.1"/>
</dbReference>
<evidence type="ECO:0000313" key="3">
    <source>
        <dbReference type="EMBL" id="NVO56902.1"/>
    </source>
</evidence>
<feature type="transmembrane region" description="Helical" evidence="1">
    <location>
        <begin position="336"/>
        <end position="360"/>
    </location>
</feature>
<dbReference type="InterPro" id="IPR029787">
    <property type="entry name" value="Nucleotide_cyclase"/>
</dbReference>
<dbReference type="Pfam" id="PF05226">
    <property type="entry name" value="CHASE2"/>
    <property type="match status" value="1"/>
</dbReference>
<dbReference type="SMART" id="SM01080">
    <property type="entry name" value="CHASE2"/>
    <property type="match status" value="1"/>
</dbReference>
<dbReference type="PANTHER" id="PTHR43081">
    <property type="entry name" value="ADENYLATE CYCLASE, TERMINAL-DIFFERENTIATION SPECIFIC-RELATED"/>
    <property type="match status" value="1"/>
</dbReference>
<comment type="caution">
    <text evidence="3">The sequence shown here is derived from an EMBL/GenBank/DDBJ whole genome shotgun (WGS) entry which is preliminary data.</text>
</comment>
<proteinExistence type="predicted"/>
<evidence type="ECO:0000259" key="2">
    <source>
        <dbReference type="PROSITE" id="PS50125"/>
    </source>
</evidence>
<dbReference type="EMBL" id="JABXWT010000008">
    <property type="protein sequence ID" value="NVO56902.1"/>
    <property type="molecule type" value="Genomic_DNA"/>
</dbReference>
<accession>A0ABX2PTM3</accession>
<dbReference type="CDD" id="cd07302">
    <property type="entry name" value="CHD"/>
    <property type="match status" value="1"/>
</dbReference>
<dbReference type="InterPro" id="IPR007890">
    <property type="entry name" value="CHASE2"/>
</dbReference>
<evidence type="ECO:0000256" key="1">
    <source>
        <dbReference type="SAM" id="Phobius"/>
    </source>
</evidence>
<dbReference type="InterPro" id="IPR001054">
    <property type="entry name" value="A/G_cyclase"/>
</dbReference>
<feature type="transmembrane region" description="Helical" evidence="1">
    <location>
        <begin position="7"/>
        <end position="24"/>
    </location>
</feature>
<dbReference type="PROSITE" id="PS50125">
    <property type="entry name" value="GUANYLATE_CYCLASE_2"/>
    <property type="match status" value="1"/>
</dbReference>
<dbReference type="Proteomes" id="UP000630805">
    <property type="component" value="Unassembled WGS sequence"/>
</dbReference>
<gene>
    <name evidence="3" type="ORF">HW561_13995</name>
</gene>
<dbReference type="Gene3D" id="3.30.70.1230">
    <property type="entry name" value="Nucleotide cyclase"/>
    <property type="match status" value="1"/>
</dbReference>
<feature type="transmembrane region" description="Helical" evidence="1">
    <location>
        <begin position="309"/>
        <end position="329"/>
    </location>
</feature>
<keyword evidence="1" id="KW-0472">Membrane</keyword>
<dbReference type="PANTHER" id="PTHR43081:SF1">
    <property type="entry name" value="ADENYLATE CYCLASE, TERMINAL-DIFFERENTIATION SPECIFIC"/>
    <property type="match status" value="1"/>
</dbReference>
<dbReference type="InterPro" id="IPR050697">
    <property type="entry name" value="Adenylyl/Guanylyl_Cyclase_3/4"/>
</dbReference>
<evidence type="ECO:0000313" key="4">
    <source>
        <dbReference type="Proteomes" id="UP000630805"/>
    </source>
</evidence>
<protein>
    <submittedName>
        <fullName evidence="3">CHASE2 domain-containing protein</fullName>
    </submittedName>
</protein>
<dbReference type="SUPFAM" id="SSF55073">
    <property type="entry name" value="Nucleotide cyclase"/>
    <property type="match status" value="1"/>
</dbReference>
<feature type="transmembrane region" description="Helical" evidence="1">
    <location>
        <begin position="366"/>
        <end position="383"/>
    </location>
</feature>